<dbReference type="GO" id="GO:0005886">
    <property type="term" value="C:plasma membrane"/>
    <property type="evidence" value="ECO:0007669"/>
    <property type="project" value="TreeGrafter"/>
</dbReference>
<dbReference type="AlphaFoldDB" id="A0A917EXX8"/>
<dbReference type="InterPro" id="IPR031312">
    <property type="entry name" value="Na/sul_symport_CS"/>
</dbReference>
<feature type="transmembrane region" description="Helical" evidence="7">
    <location>
        <begin position="570"/>
        <end position="590"/>
    </location>
</feature>
<dbReference type="Pfam" id="PF03600">
    <property type="entry name" value="CitMHS"/>
    <property type="match status" value="1"/>
</dbReference>
<evidence type="ECO:0000256" key="5">
    <source>
        <dbReference type="ARBA" id="ARBA00022989"/>
    </source>
</evidence>
<feature type="transmembrane region" description="Helical" evidence="7">
    <location>
        <begin position="97"/>
        <end position="121"/>
    </location>
</feature>
<organism evidence="9 10">
    <name type="scientific">Halobacillus andaensis</name>
    <dbReference type="NCBI Taxonomy" id="1176239"/>
    <lineage>
        <taxon>Bacteria</taxon>
        <taxon>Bacillati</taxon>
        <taxon>Bacillota</taxon>
        <taxon>Bacilli</taxon>
        <taxon>Bacillales</taxon>
        <taxon>Bacillaceae</taxon>
        <taxon>Halobacillus</taxon>
    </lineage>
</organism>
<dbReference type="InterPro" id="IPR051679">
    <property type="entry name" value="DASS-Related_Transporters"/>
</dbReference>
<keyword evidence="5 7" id="KW-1133">Transmembrane helix</keyword>
<feature type="transmembrane region" description="Helical" evidence="7">
    <location>
        <begin position="28"/>
        <end position="45"/>
    </location>
</feature>
<dbReference type="PANTHER" id="PTHR43652:SF2">
    <property type="entry name" value="BASIC AMINO ACID ANTIPORTER YFCC-RELATED"/>
    <property type="match status" value="1"/>
</dbReference>
<feature type="transmembrane region" description="Helical" evidence="7">
    <location>
        <begin position="6"/>
        <end position="21"/>
    </location>
</feature>
<feature type="transmembrane region" description="Helical" evidence="7">
    <location>
        <begin position="529"/>
        <end position="550"/>
    </location>
</feature>
<reference evidence="9" key="2">
    <citation type="submission" date="2020-09" db="EMBL/GenBank/DDBJ databases">
        <authorList>
            <person name="Sun Q."/>
            <person name="Zhou Y."/>
        </authorList>
    </citation>
    <scope>NUCLEOTIDE SEQUENCE</scope>
    <source>
        <strain evidence="9">CGMCC 1.12153</strain>
    </source>
</reference>
<dbReference type="SUPFAM" id="SSF116726">
    <property type="entry name" value="TrkA C-terminal domain-like"/>
    <property type="match status" value="2"/>
</dbReference>
<dbReference type="Gene3D" id="3.30.70.1450">
    <property type="entry name" value="Regulator of K+ conductance, C-terminal domain"/>
    <property type="match status" value="2"/>
</dbReference>
<dbReference type="GO" id="GO:0006813">
    <property type="term" value="P:potassium ion transport"/>
    <property type="evidence" value="ECO:0007669"/>
    <property type="project" value="InterPro"/>
</dbReference>
<gene>
    <name evidence="9" type="ORF">GCM10010954_21920</name>
</gene>
<feature type="domain" description="RCK C-terminal" evidence="8">
    <location>
        <begin position="298"/>
        <end position="382"/>
    </location>
</feature>
<feature type="transmembrane region" description="Helical" evidence="7">
    <location>
        <begin position="478"/>
        <end position="497"/>
    </location>
</feature>
<feature type="transmembrane region" description="Helical" evidence="7">
    <location>
        <begin position="172"/>
        <end position="194"/>
    </location>
</feature>
<keyword evidence="3 7" id="KW-0812">Transmembrane</keyword>
<dbReference type="PROSITE" id="PS51202">
    <property type="entry name" value="RCK_C"/>
    <property type="match status" value="2"/>
</dbReference>
<dbReference type="GO" id="GO:0008324">
    <property type="term" value="F:monoatomic cation transmembrane transporter activity"/>
    <property type="evidence" value="ECO:0007669"/>
    <property type="project" value="InterPro"/>
</dbReference>
<keyword evidence="2" id="KW-0813">Transport</keyword>
<dbReference type="EMBL" id="BMEL01000002">
    <property type="protein sequence ID" value="GGF22717.1"/>
    <property type="molecule type" value="Genomic_DNA"/>
</dbReference>
<feature type="transmembrane region" description="Helical" evidence="7">
    <location>
        <begin position="57"/>
        <end position="76"/>
    </location>
</feature>
<evidence type="ECO:0000259" key="8">
    <source>
        <dbReference type="PROSITE" id="PS51202"/>
    </source>
</evidence>
<sequence>MTYEMIIVIIALLLMLVGLFFEVARPDLLVFSTLFLFILLGFIETDEALVGFSNQGMLTVALLFIVAGVFERSGLVERLISSFLARAKSHKGALSRLIVPVSGFSAFLNNTPIVVTLTPIMRKWASENDVAPSKYLLPLSYASILGGTITLMGTSTNLVIHGLMLDFGMDGFLFFQLAVVGIPITIIGLLYLIFIGPKVLPNHRSLIDKVSESTKDYLSEMVVTGDFPYLNRTVGEADLRNLKGLYLIEIIRSSGKISPVTRKTKIQVGDRLIFTGMISTIADLQKRKGLQLDTGTDLSLDDLKNGSNKLQEIVVSHQSSLLGRSIKQSRFRKRYDAAVMAVHRNDERVEGKIGDIVPKAGDLMLVVTGEEFEEKSQEQKDFYVISPVQHQKFYENESKGWFALILLMSMIALVTFQVLSIFKAMVITAGIMLLTKMITPKQAKQSVQFQVLLLIASALGIGNVIIQTGTAKWIATQLVNGLAPLGVITILIVIYCLTNLFTEFITNNAAAVIMFPIAYEVAIDSGIDPMGIAILVAIAASASFLSPIGYQTNLIVYGPGGYRFKDYIKVGLPLTLLVMVTSVFIIYYQFV</sequence>
<evidence type="ECO:0000256" key="2">
    <source>
        <dbReference type="ARBA" id="ARBA00022448"/>
    </source>
</evidence>
<evidence type="ECO:0000256" key="1">
    <source>
        <dbReference type="ARBA" id="ARBA00004141"/>
    </source>
</evidence>
<comment type="caution">
    <text evidence="9">The sequence shown here is derived from an EMBL/GenBank/DDBJ whole genome shotgun (WGS) entry which is preliminary data.</text>
</comment>
<evidence type="ECO:0000256" key="3">
    <source>
        <dbReference type="ARBA" id="ARBA00022692"/>
    </source>
</evidence>
<feature type="transmembrane region" description="Helical" evidence="7">
    <location>
        <begin position="504"/>
        <end position="523"/>
    </location>
</feature>
<feature type="transmembrane region" description="Helical" evidence="7">
    <location>
        <begin position="446"/>
        <end position="466"/>
    </location>
</feature>
<dbReference type="InterPro" id="IPR036721">
    <property type="entry name" value="RCK_C_sf"/>
</dbReference>
<protein>
    <submittedName>
        <fullName evidence="9">Sodium:sulfate symporter</fullName>
    </submittedName>
</protein>
<proteinExistence type="predicted"/>
<dbReference type="PANTHER" id="PTHR43652">
    <property type="entry name" value="BASIC AMINO ACID ANTIPORTER YFCC-RELATED"/>
    <property type="match status" value="1"/>
</dbReference>
<evidence type="ECO:0000256" key="7">
    <source>
        <dbReference type="SAM" id="Phobius"/>
    </source>
</evidence>
<feature type="transmembrane region" description="Helical" evidence="7">
    <location>
        <begin position="401"/>
        <end position="434"/>
    </location>
</feature>
<comment type="subcellular location">
    <subcellularLocation>
        <location evidence="1">Membrane</location>
        <topology evidence="1">Multi-pass membrane protein</topology>
    </subcellularLocation>
</comment>
<keyword evidence="10" id="KW-1185">Reference proteome</keyword>
<evidence type="ECO:0000256" key="4">
    <source>
        <dbReference type="ARBA" id="ARBA00022737"/>
    </source>
</evidence>
<reference evidence="9" key="1">
    <citation type="journal article" date="2014" name="Int. J. Syst. Evol. Microbiol.">
        <title>Complete genome sequence of Corynebacterium casei LMG S-19264T (=DSM 44701T), isolated from a smear-ripened cheese.</title>
        <authorList>
            <consortium name="US DOE Joint Genome Institute (JGI-PGF)"/>
            <person name="Walter F."/>
            <person name="Albersmeier A."/>
            <person name="Kalinowski J."/>
            <person name="Ruckert C."/>
        </authorList>
    </citation>
    <scope>NUCLEOTIDE SEQUENCE</scope>
    <source>
        <strain evidence="9">CGMCC 1.12153</strain>
    </source>
</reference>
<dbReference type="InterPro" id="IPR004680">
    <property type="entry name" value="Cit_transptr-like_dom"/>
</dbReference>
<dbReference type="InterPro" id="IPR006037">
    <property type="entry name" value="RCK_C"/>
</dbReference>
<accession>A0A917EXX8</accession>
<feature type="domain" description="RCK C-terminal" evidence="8">
    <location>
        <begin position="204"/>
        <end position="290"/>
    </location>
</feature>
<dbReference type="RefSeq" id="WP_188377519.1">
    <property type="nucleotide sequence ID" value="NZ_BMEL01000002.1"/>
</dbReference>
<evidence type="ECO:0000256" key="6">
    <source>
        <dbReference type="ARBA" id="ARBA00023136"/>
    </source>
</evidence>
<name>A0A917EXX8_HALAA</name>
<evidence type="ECO:0000313" key="9">
    <source>
        <dbReference type="EMBL" id="GGF22717.1"/>
    </source>
</evidence>
<dbReference type="PROSITE" id="PS01271">
    <property type="entry name" value="NA_SULFATE"/>
    <property type="match status" value="1"/>
</dbReference>
<evidence type="ECO:0000313" key="10">
    <source>
        <dbReference type="Proteomes" id="UP000660110"/>
    </source>
</evidence>
<feature type="transmembrane region" description="Helical" evidence="7">
    <location>
        <begin position="141"/>
        <end position="160"/>
    </location>
</feature>
<dbReference type="Proteomes" id="UP000660110">
    <property type="component" value="Unassembled WGS sequence"/>
</dbReference>
<dbReference type="Pfam" id="PF02080">
    <property type="entry name" value="TrkA_C"/>
    <property type="match status" value="2"/>
</dbReference>
<keyword evidence="6 7" id="KW-0472">Membrane</keyword>
<keyword evidence="4" id="KW-0677">Repeat</keyword>